<protein>
    <submittedName>
        <fullName evidence="4">NPA domain-containing protein</fullName>
    </submittedName>
</protein>
<dbReference type="OrthoDB" id="5838004at2759"/>
<feature type="chain" id="PRO_5029796253" evidence="1">
    <location>
        <begin position="23"/>
        <end position="182"/>
    </location>
</feature>
<reference evidence="4" key="1">
    <citation type="submission" date="2020-12" db="UniProtKB">
        <authorList>
            <consortium name="WormBaseParasite"/>
        </authorList>
    </citation>
    <scope>IDENTIFICATION</scope>
    <source>
        <strain evidence="4">MHco3</strain>
    </source>
</reference>
<feature type="domain" description="Polyprotein allergen nematode" evidence="2">
    <location>
        <begin position="56"/>
        <end position="154"/>
    </location>
</feature>
<sequence>MFFQQLVLYALILWNIIIHVDAQRERSGARPTMNQLHPQAGSNKVIRNMLFASRLWLTSDQANSLHALQQKGDTNEIMGKLTDFYRGLRDKSRASLRVQSTCRAILSDEVGQGGVDELISMKAKVAPSSELVEKLNSLFRNVKNSDVTAIQPLCVAAYEDSHVPTANDSRRIRRRFERAAAA</sequence>
<dbReference type="InterPro" id="IPR032487">
    <property type="entry name" value="ABA-1_nematode"/>
</dbReference>
<dbReference type="WBParaSite" id="HCON_00160700-00001">
    <property type="protein sequence ID" value="HCON_00160700-00001"/>
    <property type="gene ID" value="HCON_00160700"/>
</dbReference>
<dbReference type="Proteomes" id="UP000025227">
    <property type="component" value="Unplaced"/>
</dbReference>
<dbReference type="Pfam" id="PF16469">
    <property type="entry name" value="NPA"/>
    <property type="match status" value="1"/>
</dbReference>
<dbReference type="Gene3D" id="1.10.533.30">
    <property type="entry name" value="Nematode polyprotein allergen ABA-1"/>
    <property type="match status" value="1"/>
</dbReference>
<dbReference type="AlphaFoldDB" id="A0A7I5EDL2"/>
<dbReference type="InterPro" id="IPR038289">
    <property type="entry name" value="DVA-1_sf"/>
</dbReference>
<keyword evidence="3" id="KW-1185">Reference proteome</keyword>
<evidence type="ECO:0000256" key="1">
    <source>
        <dbReference type="SAM" id="SignalP"/>
    </source>
</evidence>
<dbReference type="SMR" id="A0A7I5EDL2"/>
<name>A0A7I5EDL2_HAECO</name>
<organism evidence="3 4">
    <name type="scientific">Haemonchus contortus</name>
    <name type="common">Barber pole worm</name>
    <dbReference type="NCBI Taxonomy" id="6289"/>
    <lineage>
        <taxon>Eukaryota</taxon>
        <taxon>Metazoa</taxon>
        <taxon>Ecdysozoa</taxon>
        <taxon>Nematoda</taxon>
        <taxon>Chromadorea</taxon>
        <taxon>Rhabditida</taxon>
        <taxon>Rhabditina</taxon>
        <taxon>Rhabditomorpha</taxon>
        <taxon>Strongyloidea</taxon>
        <taxon>Trichostrongylidae</taxon>
        <taxon>Haemonchus</taxon>
    </lineage>
</organism>
<evidence type="ECO:0000313" key="3">
    <source>
        <dbReference type="Proteomes" id="UP000025227"/>
    </source>
</evidence>
<keyword evidence="1" id="KW-0732">Signal</keyword>
<accession>A0A7I5EDL2</accession>
<feature type="signal peptide" evidence="1">
    <location>
        <begin position="1"/>
        <end position="22"/>
    </location>
</feature>
<evidence type="ECO:0000259" key="2">
    <source>
        <dbReference type="Pfam" id="PF16469"/>
    </source>
</evidence>
<evidence type="ECO:0000313" key="4">
    <source>
        <dbReference type="WBParaSite" id="HCON_00160700-00001"/>
    </source>
</evidence>
<proteinExistence type="predicted"/>